<dbReference type="GO" id="GO:0005886">
    <property type="term" value="C:plasma membrane"/>
    <property type="evidence" value="ECO:0007669"/>
    <property type="project" value="UniProtKB-SubCell"/>
</dbReference>
<comment type="function">
    <text evidence="10">Catalyzes the transfer of an acyl group from acyl-phosphate (acyl-PO(4)) to glycerol-3-phosphate (G3P) to form lysophosphatidic acid (LPA). This enzyme utilizes acyl-phosphate as fatty acyl donor, but not acyl-CoA or acyl-ACP.</text>
</comment>
<evidence type="ECO:0000256" key="2">
    <source>
        <dbReference type="ARBA" id="ARBA00022516"/>
    </source>
</evidence>
<feature type="transmembrane region" description="Helical" evidence="10">
    <location>
        <begin position="174"/>
        <end position="191"/>
    </location>
</feature>
<dbReference type="EMBL" id="JAAIUO010000002">
    <property type="protein sequence ID" value="NSK13829.1"/>
    <property type="molecule type" value="Genomic_DNA"/>
</dbReference>
<dbReference type="InterPro" id="IPR003811">
    <property type="entry name" value="G3P_acylTferase_PlsY"/>
</dbReference>
<keyword evidence="4 10" id="KW-0812">Transmembrane</keyword>
<dbReference type="EC" id="2.3.1.275" evidence="10"/>
<dbReference type="EMBL" id="JAAITX010000002">
    <property type="protein sequence ID" value="NVH58084.1"/>
    <property type="molecule type" value="Genomic_DNA"/>
</dbReference>
<dbReference type="HAMAP" id="MF_01043">
    <property type="entry name" value="PlsY"/>
    <property type="match status" value="1"/>
</dbReference>
<sequence>MERIICVLIGYAFGLLQTGYIYGKLHHIDIRKLGSGNAGTTNALRTLGWKAGLVTFLGDCFKCVAAVVVATLLYRESHTEMLPLLAMYAGAGAVLGHNYPFYLGFKGGKGIAATAGLIISTVNIWMVLICLLVFIGVVAVTRYVSVGSLLVVAIYLAEVVIYGQMGGFAVAPEYLWEMYAIAAFLMVSAFIKHRQNIKRLLNGTENKLSVGKRNHK</sequence>
<evidence type="ECO:0000256" key="9">
    <source>
        <dbReference type="ARBA" id="ARBA00023264"/>
    </source>
</evidence>
<keyword evidence="1 10" id="KW-1003">Cell membrane</keyword>
<dbReference type="GO" id="GO:0043772">
    <property type="term" value="F:acyl-phosphate glycerol-3-phosphate acyltransferase activity"/>
    <property type="evidence" value="ECO:0007669"/>
    <property type="project" value="UniProtKB-UniRule"/>
</dbReference>
<keyword evidence="5 10" id="KW-1133">Transmembrane helix</keyword>
<comment type="catalytic activity">
    <reaction evidence="10">
        <text>an acyl phosphate + sn-glycerol 3-phosphate = a 1-acyl-sn-glycero-3-phosphate + phosphate</text>
        <dbReference type="Rhea" id="RHEA:34075"/>
        <dbReference type="ChEBI" id="CHEBI:43474"/>
        <dbReference type="ChEBI" id="CHEBI:57597"/>
        <dbReference type="ChEBI" id="CHEBI:57970"/>
        <dbReference type="ChEBI" id="CHEBI:59918"/>
        <dbReference type="EC" id="2.3.1.275"/>
    </reaction>
</comment>
<dbReference type="RefSeq" id="WP_173814323.1">
    <property type="nucleotide sequence ID" value="NZ_JAAITX010000002.1"/>
</dbReference>
<comment type="caution">
    <text evidence="12">The sequence shown here is derived from an EMBL/GenBank/DDBJ whole genome shotgun (WGS) entry which is preliminary data.</text>
</comment>
<protein>
    <recommendedName>
        <fullName evidence="10">Glycerol-3-phosphate acyltransferase</fullName>
    </recommendedName>
    <alternativeName>
        <fullName evidence="10">Acyl-PO4 G3P acyltransferase</fullName>
    </alternativeName>
    <alternativeName>
        <fullName evidence="10">Acyl-phosphate--glycerol-3-phosphate acyltransferase</fullName>
    </alternativeName>
    <alternativeName>
        <fullName evidence="10">G3P acyltransferase</fullName>
        <shortName evidence="10">GPAT</shortName>
        <ecNumber evidence="10">2.3.1.275</ecNumber>
    </alternativeName>
    <alternativeName>
        <fullName evidence="10">Lysophosphatidic acid synthase</fullName>
        <shortName evidence="10">LPA synthase</shortName>
    </alternativeName>
</protein>
<evidence type="ECO:0000256" key="3">
    <source>
        <dbReference type="ARBA" id="ARBA00022679"/>
    </source>
</evidence>
<evidence type="ECO:0000256" key="6">
    <source>
        <dbReference type="ARBA" id="ARBA00023098"/>
    </source>
</evidence>
<keyword evidence="12" id="KW-0012">Acyltransferase</keyword>
<organism evidence="12 13">
    <name type="scientific">Dorea phocaeensis</name>
    <dbReference type="NCBI Taxonomy" id="2040291"/>
    <lineage>
        <taxon>Bacteria</taxon>
        <taxon>Bacillati</taxon>
        <taxon>Bacillota</taxon>
        <taxon>Clostridia</taxon>
        <taxon>Lachnospirales</taxon>
        <taxon>Lachnospiraceae</taxon>
        <taxon>Dorea</taxon>
    </lineage>
</organism>
<accession>A0A850HH38</accession>
<evidence type="ECO:0000256" key="8">
    <source>
        <dbReference type="ARBA" id="ARBA00023209"/>
    </source>
</evidence>
<dbReference type="SMART" id="SM01207">
    <property type="entry name" value="G3P_acyltransf"/>
    <property type="match status" value="1"/>
</dbReference>
<evidence type="ECO:0000313" key="12">
    <source>
        <dbReference type="EMBL" id="NVH58084.1"/>
    </source>
</evidence>
<gene>
    <name evidence="10 12" type="primary">plsY</name>
    <name evidence="12" type="ORF">G5A66_05335</name>
    <name evidence="11" type="ORF">G5A75_02865</name>
</gene>
<comment type="subcellular location">
    <subcellularLocation>
        <location evidence="10">Cell membrane</location>
        <topology evidence="10">Multi-pass membrane protein</topology>
    </subcellularLocation>
</comment>
<evidence type="ECO:0000256" key="10">
    <source>
        <dbReference type="HAMAP-Rule" id="MF_01043"/>
    </source>
</evidence>
<keyword evidence="9 10" id="KW-1208">Phospholipid metabolism</keyword>
<comment type="similarity">
    <text evidence="10">Belongs to the PlsY family.</text>
</comment>
<evidence type="ECO:0000313" key="14">
    <source>
        <dbReference type="Proteomes" id="UP000701680"/>
    </source>
</evidence>
<evidence type="ECO:0000256" key="5">
    <source>
        <dbReference type="ARBA" id="ARBA00022989"/>
    </source>
</evidence>
<dbReference type="PANTHER" id="PTHR30309:SF0">
    <property type="entry name" value="GLYCEROL-3-PHOSPHATE ACYLTRANSFERASE-RELATED"/>
    <property type="match status" value="1"/>
</dbReference>
<evidence type="ECO:0000313" key="11">
    <source>
        <dbReference type="EMBL" id="NSK13829.1"/>
    </source>
</evidence>
<feature type="transmembrane region" description="Helical" evidence="10">
    <location>
        <begin position="81"/>
        <end position="99"/>
    </location>
</feature>
<dbReference type="NCBIfam" id="TIGR00023">
    <property type="entry name" value="glycerol-3-phosphate 1-O-acyltransferase PlsY"/>
    <property type="match status" value="1"/>
</dbReference>
<evidence type="ECO:0000256" key="4">
    <source>
        <dbReference type="ARBA" id="ARBA00022692"/>
    </source>
</evidence>
<dbReference type="Proteomes" id="UP000701680">
    <property type="component" value="Unassembled WGS sequence"/>
</dbReference>
<reference evidence="12" key="2">
    <citation type="submission" date="2020-02" db="EMBL/GenBank/DDBJ databases">
        <authorList>
            <person name="Littmann E."/>
            <person name="Sorbara M."/>
        </authorList>
    </citation>
    <scope>NUCLEOTIDE SEQUENCE</scope>
    <source>
        <strain evidence="12">MSK.17.11</strain>
        <strain evidence="11">MSK.17.38</strain>
    </source>
</reference>
<evidence type="ECO:0000256" key="1">
    <source>
        <dbReference type="ARBA" id="ARBA00022475"/>
    </source>
</evidence>
<keyword evidence="6 10" id="KW-0443">Lipid metabolism</keyword>
<keyword evidence="2 10" id="KW-0444">Lipid biosynthesis</keyword>
<proteinExistence type="inferred from homology"/>
<comment type="pathway">
    <text evidence="10">Lipid metabolism; phospholipid metabolism.</text>
</comment>
<keyword evidence="8 10" id="KW-0594">Phospholipid biosynthesis</keyword>
<feature type="transmembrane region" description="Helical" evidence="10">
    <location>
        <begin position="111"/>
        <end position="136"/>
    </location>
</feature>
<evidence type="ECO:0000256" key="7">
    <source>
        <dbReference type="ARBA" id="ARBA00023136"/>
    </source>
</evidence>
<comment type="subunit">
    <text evidence="10">Probably interacts with PlsX.</text>
</comment>
<dbReference type="UniPathway" id="UPA00085"/>
<dbReference type="AlphaFoldDB" id="A0A850HH38"/>
<keyword evidence="7 10" id="KW-0472">Membrane</keyword>
<name>A0A850HH38_9FIRM</name>
<keyword evidence="13" id="KW-1185">Reference proteome</keyword>
<feature type="transmembrane region" description="Helical" evidence="10">
    <location>
        <begin position="47"/>
        <end position="74"/>
    </location>
</feature>
<keyword evidence="3 10" id="KW-0808">Transferase</keyword>
<dbReference type="Proteomes" id="UP000528555">
    <property type="component" value="Unassembled WGS sequence"/>
</dbReference>
<dbReference type="Pfam" id="PF02660">
    <property type="entry name" value="G3P_acyltransf"/>
    <property type="match status" value="1"/>
</dbReference>
<reference evidence="13 14" key="1">
    <citation type="journal article" date="2020" name="Cell Host Microbe">
        <title>Functional and Genomic Variation between Human-Derived Isolates of Lachnospiraceae Reveals Inter- and Intra-Species Diversity.</title>
        <authorList>
            <person name="Sorbara M.T."/>
            <person name="Littmann E.R."/>
            <person name="Fontana E."/>
            <person name="Moody T.U."/>
            <person name="Kohout C.E."/>
            <person name="Gjonbalaj M."/>
            <person name="Eaton V."/>
            <person name="Seok R."/>
            <person name="Leiner I.M."/>
            <person name="Pamer E.G."/>
        </authorList>
    </citation>
    <scope>NUCLEOTIDE SEQUENCE [LARGE SCALE GENOMIC DNA]</scope>
    <source>
        <strain evidence="12 13">MSK.17.11</strain>
        <strain evidence="11 14">MSK.17.38</strain>
    </source>
</reference>
<feature type="transmembrane region" description="Helical" evidence="10">
    <location>
        <begin position="143"/>
        <end position="162"/>
    </location>
</feature>
<dbReference type="PANTHER" id="PTHR30309">
    <property type="entry name" value="INNER MEMBRANE PROTEIN YGIH"/>
    <property type="match status" value="1"/>
</dbReference>
<dbReference type="GO" id="GO:0008654">
    <property type="term" value="P:phospholipid biosynthetic process"/>
    <property type="evidence" value="ECO:0007669"/>
    <property type="project" value="UniProtKB-UniRule"/>
</dbReference>
<evidence type="ECO:0000313" key="13">
    <source>
        <dbReference type="Proteomes" id="UP000528555"/>
    </source>
</evidence>